<keyword evidence="1" id="KW-0472">Membrane</keyword>
<evidence type="ECO:0000256" key="1">
    <source>
        <dbReference type="SAM" id="Phobius"/>
    </source>
</evidence>
<feature type="transmembrane region" description="Helical" evidence="1">
    <location>
        <begin position="12"/>
        <end position="31"/>
    </location>
</feature>
<comment type="caution">
    <text evidence="2">The sequence shown here is derived from an EMBL/GenBank/DDBJ whole genome shotgun (WGS) entry which is preliminary data.</text>
</comment>
<name>A0ABP5F4E8_9ACTN</name>
<accession>A0ABP5F4E8</accession>
<dbReference type="EMBL" id="BAAAPC010000028">
    <property type="protein sequence ID" value="GAA2014786.1"/>
    <property type="molecule type" value="Genomic_DNA"/>
</dbReference>
<evidence type="ECO:0000313" key="2">
    <source>
        <dbReference type="EMBL" id="GAA2014786.1"/>
    </source>
</evidence>
<reference evidence="3" key="1">
    <citation type="journal article" date="2019" name="Int. J. Syst. Evol. Microbiol.">
        <title>The Global Catalogue of Microorganisms (GCM) 10K type strain sequencing project: providing services to taxonomists for standard genome sequencing and annotation.</title>
        <authorList>
            <consortium name="The Broad Institute Genomics Platform"/>
            <consortium name="The Broad Institute Genome Sequencing Center for Infectious Disease"/>
            <person name="Wu L."/>
            <person name="Ma J."/>
        </authorList>
    </citation>
    <scope>NUCLEOTIDE SEQUENCE [LARGE SCALE GENOMIC DNA]</scope>
    <source>
        <strain evidence="3">JCM 15313</strain>
    </source>
</reference>
<keyword evidence="3" id="KW-1185">Reference proteome</keyword>
<feature type="transmembrane region" description="Helical" evidence="1">
    <location>
        <begin position="36"/>
        <end position="53"/>
    </location>
</feature>
<sequence>MLFIDLLEPEQWKFAAIAAAALCTVSFYFCLRHVAVLVWLLVPAFLLSFPLAGQPSRHFTVTETFYVLSFLFSSFAVLFIALRPEVRRAQEKHAAGEEYEVPRWKGYAWGAAVTVVGIIVCFPLDAVTD</sequence>
<feature type="transmembrane region" description="Helical" evidence="1">
    <location>
        <begin position="65"/>
        <end position="86"/>
    </location>
</feature>
<proteinExistence type="predicted"/>
<keyword evidence="1" id="KW-1133">Transmembrane helix</keyword>
<evidence type="ECO:0000313" key="3">
    <source>
        <dbReference type="Proteomes" id="UP001501585"/>
    </source>
</evidence>
<dbReference type="Proteomes" id="UP001501585">
    <property type="component" value="Unassembled WGS sequence"/>
</dbReference>
<feature type="transmembrane region" description="Helical" evidence="1">
    <location>
        <begin position="107"/>
        <end position="127"/>
    </location>
</feature>
<protein>
    <submittedName>
        <fullName evidence="2">Uncharacterized protein</fullName>
    </submittedName>
</protein>
<keyword evidence="1" id="KW-0812">Transmembrane</keyword>
<organism evidence="2 3">
    <name type="scientific">Nocardiopsis rhodophaea</name>
    <dbReference type="NCBI Taxonomy" id="280238"/>
    <lineage>
        <taxon>Bacteria</taxon>
        <taxon>Bacillati</taxon>
        <taxon>Actinomycetota</taxon>
        <taxon>Actinomycetes</taxon>
        <taxon>Streptosporangiales</taxon>
        <taxon>Nocardiopsidaceae</taxon>
        <taxon>Nocardiopsis</taxon>
    </lineage>
</organism>
<dbReference type="RefSeq" id="WP_344165426.1">
    <property type="nucleotide sequence ID" value="NZ_BAAAPC010000028.1"/>
</dbReference>
<gene>
    <name evidence="2" type="ORF">GCM10009799_48810</name>
</gene>